<organism evidence="1 2">
    <name type="scientific">Dendrobium catenatum</name>
    <dbReference type="NCBI Taxonomy" id="906689"/>
    <lineage>
        <taxon>Eukaryota</taxon>
        <taxon>Viridiplantae</taxon>
        <taxon>Streptophyta</taxon>
        <taxon>Embryophyta</taxon>
        <taxon>Tracheophyta</taxon>
        <taxon>Spermatophyta</taxon>
        <taxon>Magnoliopsida</taxon>
        <taxon>Liliopsida</taxon>
        <taxon>Asparagales</taxon>
        <taxon>Orchidaceae</taxon>
        <taxon>Epidendroideae</taxon>
        <taxon>Malaxideae</taxon>
        <taxon>Dendrobiinae</taxon>
        <taxon>Dendrobium</taxon>
    </lineage>
</organism>
<dbReference type="Proteomes" id="UP000233837">
    <property type="component" value="Unassembled WGS sequence"/>
</dbReference>
<reference evidence="1 2" key="2">
    <citation type="journal article" date="2017" name="Nature">
        <title>The Apostasia genome and the evolution of orchids.</title>
        <authorList>
            <person name="Zhang G.Q."/>
            <person name="Liu K.W."/>
            <person name="Li Z."/>
            <person name="Lohaus R."/>
            <person name="Hsiao Y.Y."/>
            <person name="Niu S.C."/>
            <person name="Wang J.Y."/>
            <person name="Lin Y.C."/>
            <person name="Xu Q."/>
            <person name="Chen L.J."/>
            <person name="Yoshida K."/>
            <person name="Fujiwara S."/>
            <person name="Wang Z.W."/>
            <person name="Zhang Y.Q."/>
            <person name="Mitsuda N."/>
            <person name="Wang M."/>
            <person name="Liu G.H."/>
            <person name="Pecoraro L."/>
            <person name="Huang H.X."/>
            <person name="Xiao X.J."/>
            <person name="Lin M."/>
            <person name="Wu X.Y."/>
            <person name="Wu W.L."/>
            <person name="Chen Y.Y."/>
            <person name="Chang S.B."/>
            <person name="Sakamoto S."/>
            <person name="Ohme-Takagi M."/>
            <person name="Yagi M."/>
            <person name="Zeng S.J."/>
            <person name="Shen C.Y."/>
            <person name="Yeh C.M."/>
            <person name="Luo Y.B."/>
            <person name="Tsai W.C."/>
            <person name="Van de Peer Y."/>
            <person name="Liu Z.J."/>
        </authorList>
    </citation>
    <scope>NUCLEOTIDE SEQUENCE [LARGE SCALE GENOMIC DNA]</scope>
    <source>
        <tissue evidence="1">The whole plant</tissue>
    </source>
</reference>
<name>A0A2I0W406_9ASPA</name>
<protein>
    <submittedName>
        <fullName evidence="1">Uncharacterized protein</fullName>
    </submittedName>
</protein>
<dbReference type="AlphaFoldDB" id="A0A2I0W406"/>
<reference evidence="1 2" key="1">
    <citation type="journal article" date="2016" name="Sci. Rep.">
        <title>The Dendrobium catenatum Lindl. genome sequence provides insights into polysaccharide synthase, floral development and adaptive evolution.</title>
        <authorList>
            <person name="Zhang G.Q."/>
            <person name="Xu Q."/>
            <person name="Bian C."/>
            <person name="Tsai W.C."/>
            <person name="Yeh C.M."/>
            <person name="Liu K.W."/>
            <person name="Yoshida K."/>
            <person name="Zhang L.S."/>
            <person name="Chang S.B."/>
            <person name="Chen F."/>
            <person name="Shi Y."/>
            <person name="Su Y.Y."/>
            <person name="Zhang Y.Q."/>
            <person name="Chen L.J."/>
            <person name="Yin Y."/>
            <person name="Lin M."/>
            <person name="Huang H."/>
            <person name="Deng H."/>
            <person name="Wang Z.W."/>
            <person name="Zhu S.L."/>
            <person name="Zhao X."/>
            <person name="Deng C."/>
            <person name="Niu S.C."/>
            <person name="Huang J."/>
            <person name="Wang M."/>
            <person name="Liu G.H."/>
            <person name="Yang H.J."/>
            <person name="Xiao X.J."/>
            <person name="Hsiao Y.Y."/>
            <person name="Wu W.L."/>
            <person name="Chen Y.Y."/>
            <person name="Mitsuda N."/>
            <person name="Ohme-Takagi M."/>
            <person name="Luo Y.B."/>
            <person name="Van de Peer Y."/>
            <person name="Liu Z.J."/>
        </authorList>
    </citation>
    <scope>NUCLEOTIDE SEQUENCE [LARGE SCALE GENOMIC DNA]</scope>
    <source>
        <tissue evidence="1">The whole plant</tissue>
    </source>
</reference>
<accession>A0A2I0W406</accession>
<proteinExistence type="predicted"/>
<dbReference type="EMBL" id="KZ502938">
    <property type="protein sequence ID" value="PKU70399.1"/>
    <property type="molecule type" value="Genomic_DNA"/>
</dbReference>
<keyword evidence="2" id="KW-1185">Reference proteome</keyword>
<evidence type="ECO:0000313" key="2">
    <source>
        <dbReference type="Proteomes" id="UP000233837"/>
    </source>
</evidence>
<evidence type="ECO:0000313" key="1">
    <source>
        <dbReference type="EMBL" id="PKU70399.1"/>
    </source>
</evidence>
<gene>
    <name evidence="1" type="ORF">MA16_Dca007151</name>
</gene>
<sequence length="130" mass="13864">MEEFPPYCVHCKSLGHSKVECRSLNPHLSTSHTTNPHPIIKNVKSSLSNEGIINGGDVVLPLFGSDGVHSSKLVVLVSEDLDAIGHIEENLCVVNASSDDLEAVDHAVTISACLVPEDVENNSLAVVLKD</sequence>